<dbReference type="InterPro" id="IPR000008">
    <property type="entry name" value="C2_dom"/>
</dbReference>
<evidence type="ECO:0000313" key="8">
    <source>
        <dbReference type="RefSeq" id="XP_065672833.1"/>
    </source>
</evidence>
<evidence type="ECO:0000256" key="2">
    <source>
        <dbReference type="SAM" id="Phobius"/>
    </source>
</evidence>
<dbReference type="RefSeq" id="XP_065672830.1">
    <property type="nucleotide sequence ID" value="XM_065816758.1"/>
</dbReference>
<feature type="transmembrane region" description="Helical" evidence="2">
    <location>
        <begin position="12"/>
        <end position="31"/>
    </location>
</feature>
<feature type="region of interest" description="Disordered" evidence="1">
    <location>
        <begin position="185"/>
        <end position="224"/>
    </location>
</feature>
<dbReference type="RefSeq" id="XP_065672832.1">
    <property type="nucleotide sequence ID" value="XM_065816760.1"/>
</dbReference>
<reference evidence="5 6" key="1">
    <citation type="submission" date="2025-05" db="UniProtKB">
        <authorList>
            <consortium name="RefSeq"/>
        </authorList>
    </citation>
    <scope>IDENTIFICATION</scope>
</reference>
<dbReference type="RefSeq" id="XP_065672834.1">
    <property type="nucleotide sequence ID" value="XM_065816762.1"/>
</dbReference>
<accession>A0ABM4DEJ0</accession>
<evidence type="ECO:0000313" key="9">
    <source>
        <dbReference type="RefSeq" id="XP_065672834.1"/>
    </source>
</evidence>
<dbReference type="PANTHER" id="PTHR10024:SF227">
    <property type="entry name" value="SYNAPTOTAGMIN 1"/>
    <property type="match status" value="1"/>
</dbReference>
<organism evidence="4 6">
    <name type="scientific">Hydra vulgaris</name>
    <name type="common">Hydra</name>
    <name type="synonym">Hydra attenuata</name>
    <dbReference type="NCBI Taxonomy" id="6087"/>
    <lineage>
        <taxon>Eukaryota</taxon>
        <taxon>Metazoa</taxon>
        <taxon>Cnidaria</taxon>
        <taxon>Hydrozoa</taxon>
        <taxon>Hydroidolina</taxon>
        <taxon>Anthoathecata</taxon>
        <taxon>Aplanulata</taxon>
        <taxon>Hydridae</taxon>
        <taxon>Hydra</taxon>
    </lineage>
</organism>
<dbReference type="Pfam" id="PF00168">
    <property type="entry name" value="C2"/>
    <property type="match status" value="1"/>
</dbReference>
<sequence length="554" mass="63317">MDIGVEVLVPLTVLLTILILLVIGVVCRFYIWHKIFQKKPKYQYVNPSTTKAPGYPKLPSFKAGAQTVQAVQILNKQQYTKYYDINGNRKDKIPLPPDSKGKSNGYEKVFQGDSQESVFLESDELSSNQSEDSMILNSDPNWPGCATQLLQRKQLDNGDINYYESKLLSSKQKFKSEPIIYNNVYENKTDDPKHRQVNQTGQKNVTVPNPEKKIRRSSDSRSRQRRCSAQTLMNICDGEIDFIIFYQAEKRLLNVTVKSLKYVNLNAYDFIGVLNKYNRNDKNRPEGKPHLIQNNDGKIVLNDSENLSYMVYVTLSPNNFYKNHTNLTFGKNEVLFNETFAISAVSAEHIGFYDIVFHALCSLANGEPMVFGEGYATLKDYKWFQNTLQSVKLTPPKEEFELLQNPTDVQTDLGFLSLVLNYNLIAHKLIVKILQATGLPKIGVTGHPNTSVKTSLYIGKQRHSKHNTSILKRQREPTFNSTIEFGLSKEKLLETDIIFEIRHHGPMYRKNIGYVIVGSSAQAEGAVHWQNMLEFQCFEKMHKILPYKPDGFTP</sequence>
<feature type="compositionally biased region" description="Polar residues" evidence="1">
    <location>
        <begin position="197"/>
        <end position="207"/>
    </location>
</feature>
<keyword evidence="2" id="KW-0472">Membrane</keyword>
<evidence type="ECO:0000256" key="1">
    <source>
        <dbReference type="SAM" id="MobiDB-lite"/>
    </source>
</evidence>
<dbReference type="GeneID" id="100202392"/>
<proteinExistence type="predicted"/>
<feature type="domain" description="C2" evidence="3">
    <location>
        <begin position="428"/>
        <end position="531"/>
    </location>
</feature>
<dbReference type="PANTHER" id="PTHR10024">
    <property type="entry name" value="SYNAPTOTAGMIN"/>
    <property type="match status" value="1"/>
</dbReference>
<dbReference type="Proteomes" id="UP001652625">
    <property type="component" value="Chromosome 13"/>
</dbReference>
<dbReference type="SUPFAM" id="SSF49562">
    <property type="entry name" value="C2 domain (Calcium/lipid-binding domain, CaLB)"/>
    <property type="match status" value="1"/>
</dbReference>
<feature type="compositionally biased region" description="Basic and acidic residues" evidence="1">
    <location>
        <begin position="210"/>
        <end position="222"/>
    </location>
</feature>
<protein>
    <submittedName>
        <fullName evidence="5 6">Uncharacterized protein LOC100202392 isoform X2</fullName>
    </submittedName>
</protein>
<dbReference type="SMART" id="SM00239">
    <property type="entry name" value="C2"/>
    <property type="match status" value="1"/>
</dbReference>
<keyword evidence="2" id="KW-0812">Transmembrane</keyword>
<dbReference type="RefSeq" id="XP_065672833.1">
    <property type="nucleotide sequence ID" value="XM_065816761.1"/>
</dbReference>
<dbReference type="InterPro" id="IPR035892">
    <property type="entry name" value="C2_domain_sf"/>
</dbReference>
<gene>
    <name evidence="5 6 7 8 9" type="primary">LOC100202392</name>
</gene>
<evidence type="ECO:0000313" key="5">
    <source>
        <dbReference type="RefSeq" id="XP_065672830.1"/>
    </source>
</evidence>
<dbReference type="RefSeq" id="XP_065672831.1">
    <property type="nucleotide sequence ID" value="XM_065816759.1"/>
</dbReference>
<dbReference type="Gene3D" id="2.60.40.150">
    <property type="entry name" value="C2 domain"/>
    <property type="match status" value="1"/>
</dbReference>
<evidence type="ECO:0000313" key="6">
    <source>
        <dbReference type="RefSeq" id="XP_065672831.1"/>
    </source>
</evidence>
<evidence type="ECO:0000259" key="3">
    <source>
        <dbReference type="SMART" id="SM00239"/>
    </source>
</evidence>
<keyword evidence="4" id="KW-1185">Reference proteome</keyword>
<evidence type="ECO:0000313" key="4">
    <source>
        <dbReference type="Proteomes" id="UP001652625"/>
    </source>
</evidence>
<keyword evidence="2" id="KW-1133">Transmembrane helix</keyword>
<name>A0ABM4DEJ0_HYDVU</name>
<evidence type="ECO:0000313" key="7">
    <source>
        <dbReference type="RefSeq" id="XP_065672832.1"/>
    </source>
</evidence>